<protein>
    <submittedName>
        <fullName evidence="1">Uncharacterized protein</fullName>
    </submittedName>
</protein>
<dbReference type="HOGENOM" id="CLU_2943961_0_0_1"/>
<reference evidence="1" key="1">
    <citation type="journal article" date="2012" name="Nature">
        <title>The oyster genome reveals stress adaptation and complexity of shell formation.</title>
        <authorList>
            <person name="Zhang G."/>
            <person name="Fang X."/>
            <person name="Guo X."/>
            <person name="Li L."/>
            <person name="Luo R."/>
            <person name="Xu F."/>
            <person name="Yang P."/>
            <person name="Zhang L."/>
            <person name="Wang X."/>
            <person name="Qi H."/>
            <person name="Xiong Z."/>
            <person name="Que H."/>
            <person name="Xie Y."/>
            <person name="Holland P.W."/>
            <person name="Paps J."/>
            <person name="Zhu Y."/>
            <person name="Wu F."/>
            <person name="Chen Y."/>
            <person name="Wang J."/>
            <person name="Peng C."/>
            <person name="Meng J."/>
            <person name="Yang L."/>
            <person name="Liu J."/>
            <person name="Wen B."/>
            <person name="Zhang N."/>
            <person name="Huang Z."/>
            <person name="Zhu Q."/>
            <person name="Feng Y."/>
            <person name="Mount A."/>
            <person name="Hedgecock D."/>
            <person name="Xu Z."/>
            <person name="Liu Y."/>
            <person name="Domazet-Loso T."/>
            <person name="Du Y."/>
            <person name="Sun X."/>
            <person name="Zhang S."/>
            <person name="Liu B."/>
            <person name="Cheng P."/>
            <person name="Jiang X."/>
            <person name="Li J."/>
            <person name="Fan D."/>
            <person name="Wang W."/>
            <person name="Fu W."/>
            <person name="Wang T."/>
            <person name="Wang B."/>
            <person name="Zhang J."/>
            <person name="Peng Z."/>
            <person name="Li Y."/>
            <person name="Li N."/>
            <person name="Wang J."/>
            <person name="Chen M."/>
            <person name="He Y."/>
            <person name="Tan F."/>
            <person name="Song X."/>
            <person name="Zheng Q."/>
            <person name="Huang R."/>
            <person name="Yang H."/>
            <person name="Du X."/>
            <person name="Chen L."/>
            <person name="Yang M."/>
            <person name="Gaffney P.M."/>
            <person name="Wang S."/>
            <person name="Luo L."/>
            <person name="She Z."/>
            <person name="Ming Y."/>
            <person name="Huang W."/>
            <person name="Zhang S."/>
            <person name="Huang B."/>
            <person name="Zhang Y."/>
            <person name="Qu T."/>
            <person name="Ni P."/>
            <person name="Miao G."/>
            <person name="Wang J."/>
            <person name="Wang Q."/>
            <person name="Steinberg C.E."/>
            <person name="Wang H."/>
            <person name="Li N."/>
            <person name="Qian L."/>
            <person name="Zhang G."/>
            <person name="Li Y."/>
            <person name="Yang H."/>
            <person name="Liu X."/>
            <person name="Wang J."/>
            <person name="Yin Y."/>
            <person name="Wang J."/>
        </authorList>
    </citation>
    <scope>NUCLEOTIDE SEQUENCE [LARGE SCALE GENOMIC DNA]</scope>
    <source>
        <strain evidence="1">05x7-T-G4-1.051#20</strain>
    </source>
</reference>
<organism evidence="1">
    <name type="scientific">Magallana gigas</name>
    <name type="common">Pacific oyster</name>
    <name type="synonym">Crassostrea gigas</name>
    <dbReference type="NCBI Taxonomy" id="29159"/>
    <lineage>
        <taxon>Eukaryota</taxon>
        <taxon>Metazoa</taxon>
        <taxon>Spiralia</taxon>
        <taxon>Lophotrochozoa</taxon>
        <taxon>Mollusca</taxon>
        <taxon>Bivalvia</taxon>
        <taxon>Autobranchia</taxon>
        <taxon>Pteriomorphia</taxon>
        <taxon>Ostreida</taxon>
        <taxon>Ostreoidea</taxon>
        <taxon>Ostreidae</taxon>
        <taxon>Magallana</taxon>
    </lineage>
</organism>
<dbReference type="EMBL" id="JH818834">
    <property type="protein sequence ID" value="EKC26442.1"/>
    <property type="molecule type" value="Genomic_DNA"/>
</dbReference>
<accession>K1PQ92</accession>
<proteinExistence type="predicted"/>
<evidence type="ECO:0000313" key="1">
    <source>
        <dbReference type="EMBL" id="EKC26442.1"/>
    </source>
</evidence>
<dbReference type="AlphaFoldDB" id="K1PQ92"/>
<gene>
    <name evidence="1" type="ORF">CGI_10008163</name>
</gene>
<sequence>MVDHITQQNAMLIQKLKEHELVHSAWYFNSKVFAIDKNDRRYTFDIYDDINKKIRAGCPR</sequence>
<name>K1PQ92_MAGGI</name>
<dbReference type="InParanoid" id="K1PQ92"/>